<feature type="transmembrane region" description="Helical" evidence="5">
    <location>
        <begin position="322"/>
        <end position="347"/>
    </location>
</feature>
<dbReference type="Gene3D" id="1.20.1250.20">
    <property type="entry name" value="MFS general substrate transporter like domains"/>
    <property type="match status" value="2"/>
</dbReference>
<evidence type="ECO:0000256" key="1">
    <source>
        <dbReference type="ARBA" id="ARBA00004127"/>
    </source>
</evidence>
<dbReference type="KEGG" id="pbal:CPBP_00947"/>
<dbReference type="InterPro" id="IPR036259">
    <property type="entry name" value="MFS_trans_sf"/>
</dbReference>
<dbReference type="GO" id="GO:0005886">
    <property type="term" value="C:plasma membrane"/>
    <property type="evidence" value="ECO:0007669"/>
    <property type="project" value="TreeGrafter"/>
</dbReference>
<dbReference type="InterPro" id="IPR000849">
    <property type="entry name" value="Sugar_P_transporter"/>
</dbReference>
<proteinExistence type="predicted"/>
<dbReference type="Pfam" id="PF07690">
    <property type="entry name" value="MFS_1"/>
    <property type="match status" value="1"/>
</dbReference>
<dbReference type="SUPFAM" id="SSF103473">
    <property type="entry name" value="MFS general substrate transporter"/>
    <property type="match status" value="1"/>
</dbReference>
<protein>
    <submittedName>
        <fullName evidence="7">Membrane sensor protein UhpC</fullName>
    </submittedName>
</protein>
<dbReference type="GO" id="GO:0061513">
    <property type="term" value="F:glucose 6-phosphate:phosphate antiporter activity"/>
    <property type="evidence" value="ECO:0007669"/>
    <property type="project" value="TreeGrafter"/>
</dbReference>
<dbReference type="EMBL" id="CP054719">
    <property type="protein sequence ID" value="QOL20166.1"/>
    <property type="molecule type" value="Genomic_DNA"/>
</dbReference>
<evidence type="ECO:0000313" key="8">
    <source>
        <dbReference type="Proteomes" id="UP000594001"/>
    </source>
</evidence>
<gene>
    <name evidence="7" type="primary">uhpC_2</name>
    <name evidence="7" type="ORF">CPBP_00947</name>
</gene>
<dbReference type="RefSeq" id="WP_350331720.1">
    <property type="nucleotide sequence ID" value="NZ_CP054719.1"/>
</dbReference>
<dbReference type="PANTHER" id="PTHR43826">
    <property type="entry name" value="GLUCOSE-6-PHOSPHATE EXCHANGER SLC37A4"/>
    <property type="match status" value="1"/>
</dbReference>
<feature type="transmembrane region" description="Helical" evidence="5">
    <location>
        <begin position="298"/>
        <end position="316"/>
    </location>
</feature>
<dbReference type="PIRSF" id="PIRSF002808">
    <property type="entry name" value="Hexose_phosphate_transp"/>
    <property type="match status" value="1"/>
</dbReference>
<dbReference type="GO" id="GO:0035435">
    <property type="term" value="P:phosphate ion transmembrane transport"/>
    <property type="evidence" value="ECO:0007669"/>
    <property type="project" value="TreeGrafter"/>
</dbReference>
<feature type="transmembrane region" description="Helical" evidence="5">
    <location>
        <begin position="12"/>
        <end position="31"/>
    </location>
</feature>
<reference evidence="7 8" key="1">
    <citation type="submission" date="2020-06" db="EMBL/GenBank/DDBJ databases">
        <title>The endosymbiont of the kinetoplastid Bodo saltans is a Paracaedibacter-like alpha-proteobacterium possessing a putative toxin-antitoxin system.</title>
        <authorList>
            <person name="Midha S."/>
            <person name="Rigden D.J."/>
            <person name="Siozios S."/>
            <person name="Hurst G.D.D."/>
            <person name="Jackson A.P."/>
        </authorList>
    </citation>
    <scope>NUCLEOTIDE SEQUENCE [LARGE SCALE GENOMIC DNA]</scope>
    <source>
        <strain evidence="7">Lake Konstanz</strain>
    </source>
</reference>
<keyword evidence="2 5" id="KW-0812">Transmembrane</keyword>
<dbReference type="InterPro" id="IPR051337">
    <property type="entry name" value="OPA_Antiporter"/>
</dbReference>
<feature type="domain" description="Major facilitator superfamily (MFS) profile" evidence="6">
    <location>
        <begin position="16"/>
        <end position="413"/>
    </location>
</feature>
<accession>A0A7L9RUD8</accession>
<feature type="transmembrane region" description="Helical" evidence="5">
    <location>
        <begin position="51"/>
        <end position="69"/>
    </location>
</feature>
<dbReference type="InterPro" id="IPR020846">
    <property type="entry name" value="MFS_dom"/>
</dbReference>
<dbReference type="PANTHER" id="PTHR43826:SF3">
    <property type="entry name" value="GLUCOSE-6-PHOSPHATE EXCHANGER SLC37A4"/>
    <property type="match status" value="1"/>
</dbReference>
<feature type="transmembrane region" description="Helical" evidence="5">
    <location>
        <begin position="263"/>
        <end position="286"/>
    </location>
</feature>
<keyword evidence="4 5" id="KW-0472">Membrane</keyword>
<keyword evidence="8" id="KW-1185">Reference proteome</keyword>
<feature type="transmembrane region" description="Helical" evidence="5">
    <location>
        <begin position="166"/>
        <end position="187"/>
    </location>
</feature>
<dbReference type="InterPro" id="IPR011701">
    <property type="entry name" value="MFS"/>
</dbReference>
<evidence type="ECO:0000256" key="4">
    <source>
        <dbReference type="ARBA" id="ARBA00023136"/>
    </source>
</evidence>
<dbReference type="AlphaFoldDB" id="A0A7L9RUD8"/>
<evidence type="ECO:0000256" key="5">
    <source>
        <dbReference type="SAM" id="Phobius"/>
    </source>
</evidence>
<evidence type="ECO:0000313" key="7">
    <source>
        <dbReference type="EMBL" id="QOL20166.1"/>
    </source>
</evidence>
<dbReference type="Proteomes" id="UP000594001">
    <property type="component" value="Chromosome"/>
</dbReference>
<evidence type="ECO:0000256" key="2">
    <source>
        <dbReference type="ARBA" id="ARBA00022692"/>
    </source>
</evidence>
<feature type="transmembrane region" description="Helical" evidence="5">
    <location>
        <begin position="359"/>
        <end position="380"/>
    </location>
</feature>
<evidence type="ECO:0000259" key="6">
    <source>
        <dbReference type="PROSITE" id="PS50850"/>
    </source>
</evidence>
<feature type="transmembrane region" description="Helical" evidence="5">
    <location>
        <begin position="229"/>
        <end position="251"/>
    </location>
</feature>
<name>A0A7L9RUD8_9PROT</name>
<dbReference type="GO" id="GO:0012505">
    <property type="term" value="C:endomembrane system"/>
    <property type="evidence" value="ECO:0007669"/>
    <property type="project" value="UniProtKB-SubCell"/>
</dbReference>
<keyword evidence="3 5" id="KW-1133">Transmembrane helix</keyword>
<sequence length="413" mass="45812">MKRKKQHSLKYWQWRILITMILGYALFYLTRQNLSIAMPMLESSEGFTKQHIGWIFTSFSVVYGVGKFVNGFVTDRGSAKLIFAIGLIGSAVVSIMFAAWPVVFGFVVLAAISAWFQSMGWPPVAKLITRWYPSSELGSKWGITNVSHQVGSVIILAGGPYLMTSYGWRSIFIIPGIIVLLGGVLVFKAISNRPEDEGFPAIIDEKNDGDASALSPKEIFMTHILPNKYVWYVCLSTFFLYIVRMGFFFWAPMFLKEVKGVTLIQAGWVTAGFEIAGAIGGIAAGYISDRWFAHRRGLIGTLYMVALILFLIYFWTTSGQHLYALTTSTFFVGFFVYGSQVITGVLAADVVSKKAVSSAVGLTGTFGYLASSIFSGVVIGHISHHYGWDVCFLFFVISAFLGAIFFFLTYSHK</sequence>
<evidence type="ECO:0000256" key="3">
    <source>
        <dbReference type="ARBA" id="ARBA00022989"/>
    </source>
</evidence>
<feature type="transmembrane region" description="Helical" evidence="5">
    <location>
        <begin position="81"/>
        <end position="112"/>
    </location>
</feature>
<feature type="transmembrane region" description="Helical" evidence="5">
    <location>
        <begin position="386"/>
        <end position="410"/>
    </location>
</feature>
<organism evidence="7 8">
    <name type="scientific">Candidatus Bodocaedibacter vickermanii</name>
    <dbReference type="NCBI Taxonomy" id="2741701"/>
    <lineage>
        <taxon>Bacteria</taxon>
        <taxon>Pseudomonadati</taxon>
        <taxon>Pseudomonadota</taxon>
        <taxon>Alphaproteobacteria</taxon>
        <taxon>Holosporales</taxon>
        <taxon>Candidatus Paracaedibacteraceae</taxon>
        <taxon>Candidatus Bodocaedibacter</taxon>
    </lineage>
</organism>
<comment type="subcellular location">
    <subcellularLocation>
        <location evidence="1">Endomembrane system</location>
        <topology evidence="1">Multi-pass membrane protein</topology>
    </subcellularLocation>
</comment>
<dbReference type="PROSITE" id="PS50850">
    <property type="entry name" value="MFS"/>
    <property type="match status" value="1"/>
</dbReference>